<dbReference type="Proteomes" id="UP001597542">
    <property type="component" value="Unassembled WGS sequence"/>
</dbReference>
<evidence type="ECO:0000313" key="2">
    <source>
        <dbReference type="Proteomes" id="UP001597542"/>
    </source>
</evidence>
<proteinExistence type="predicted"/>
<evidence type="ECO:0000313" key="1">
    <source>
        <dbReference type="EMBL" id="MFD2486193.1"/>
    </source>
</evidence>
<sequence length="157" mass="17276">MPAEIPAPAVAAAWIALDLSPTNDLPLWAAHWLAEGEDGEHLRHLAGLSHTEPREIHDVQQSALADCHTPIPTPADAAQTAFTHLAQLLLNGHLTERALLNDLHTIIVRTNYSDSVVNLPLAQAWMLDEEWDQPWGRPEEQIKEAIHSACNAQLAHP</sequence>
<dbReference type="RefSeq" id="WP_344284928.1">
    <property type="nucleotide sequence ID" value="NZ_BAAAHV010000022.1"/>
</dbReference>
<protein>
    <recommendedName>
        <fullName evidence="3">DUF4259 domain-containing protein</fullName>
    </recommendedName>
</protein>
<accession>A0ABW5IB13</accession>
<keyword evidence="2" id="KW-1185">Reference proteome</keyword>
<dbReference type="EMBL" id="JBHUKQ010000019">
    <property type="protein sequence ID" value="MFD2486193.1"/>
    <property type="molecule type" value="Genomic_DNA"/>
</dbReference>
<reference evidence="2" key="1">
    <citation type="journal article" date="2019" name="Int. J. Syst. Evol. Microbiol.">
        <title>The Global Catalogue of Microorganisms (GCM) 10K type strain sequencing project: providing services to taxonomists for standard genome sequencing and annotation.</title>
        <authorList>
            <consortium name="The Broad Institute Genomics Platform"/>
            <consortium name="The Broad Institute Genome Sequencing Center for Infectious Disease"/>
            <person name="Wu L."/>
            <person name="Ma J."/>
        </authorList>
    </citation>
    <scope>NUCLEOTIDE SEQUENCE [LARGE SCALE GENOMIC DNA]</scope>
    <source>
        <strain evidence="2">CGMCC 4.7638</strain>
    </source>
</reference>
<gene>
    <name evidence="1" type="ORF">ACFSUT_38375</name>
</gene>
<name>A0ABW5IB13_9PSEU</name>
<comment type="caution">
    <text evidence="1">The sequence shown here is derived from an EMBL/GenBank/DDBJ whole genome shotgun (WGS) entry which is preliminary data.</text>
</comment>
<evidence type="ECO:0008006" key="3">
    <source>
        <dbReference type="Google" id="ProtNLM"/>
    </source>
</evidence>
<organism evidence="1 2">
    <name type="scientific">Amycolatopsis albidoflavus</name>
    <dbReference type="NCBI Taxonomy" id="102226"/>
    <lineage>
        <taxon>Bacteria</taxon>
        <taxon>Bacillati</taxon>
        <taxon>Actinomycetota</taxon>
        <taxon>Actinomycetes</taxon>
        <taxon>Pseudonocardiales</taxon>
        <taxon>Pseudonocardiaceae</taxon>
        <taxon>Amycolatopsis</taxon>
    </lineage>
</organism>